<dbReference type="RefSeq" id="WP_301790391.1">
    <property type="nucleotide sequence ID" value="NZ_JAUJQS010000060.1"/>
</dbReference>
<organism evidence="1 2">
    <name type="scientific">Burkholderia contaminans</name>
    <dbReference type="NCBI Taxonomy" id="488447"/>
    <lineage>
        <taxon>Bacteria</taxon>
        <taxon>Pseudomonadati</taxon>
        <taxon>Pseudomonadota</taxon>
        <taxon>Betaproteobacteria</taxon>
        <taxon>Burkholderiales</taxon>
        <taxon>Burkholderiaceae</taxon>
        <taxon>Burkholderia</taxon>
        <taxon>Burkholderia cepacia complex</taxon>
    </lineage>
</organism>
<accession>A0AAP4RAU4</accession>
<dbReference type="EMBL" id="JAUJQS010000060">
    <property type="protein sequence ID" value="MDN7570623.1"/>
    <property type="molecule type" value="Genomic_DNA"/>
</dbReference>
<evidence type="ECO:0000313" key="2">
    <source>
        <dbReference type="Proteomes" id="UP001172109"/>
    </source>
</evidence>
<sequence length="55" mass="6175">MNGHYRRSNPLDTLLGLAVIALLAFAVLSAIAWAWDAYSGERDHAFRRIVIMDSE</sequence>
<protein>
    <submittedName>
        <fullName evidence="1">Uncharacterized protein</fullName>
    </submittedName>
</protein>
<name>A0AAP4RAU4_9BURK</name>
<evidence type="ECO:0000313" key="1">
    <source>
        <dbReference type="EMBL" id="MDN7570623.1"/>
    </source>
</evidence>
<proteinExistence type="predicted"/>
<dbReference type="AlphaFoldDB" id="A0AAP4RAU4"/>
<gene>
    <name evidence="1" type="ORF">QZM56_39760</name>
</gene>
<comment type="caution">
    <text evidence="1">The sequence shown here is derived from an EMBL/GenBank/DDBJ whole genome shotgun (WGS) entry which is preliminary data.</text>
</comment>
<reference evidence="1" key="1">
    <citation type="submission" date="2023-07" db="EMBL/GenBank/DDBJ databases">
        <title>A collection of bacterial strains from the Burkholderia cepacia Research Laboratory and Repository.</title>
        <authorList>
            <person name="Lipuma J."/>
            <person name="Spilker T."/>
            <person name="Caverly L."/>
        </authorList>
    </citation>
    <scope>NUCLEOTIDE SEQUENCE</scope>
    <source>
        <strain evidence="1">AU44979</strain>
    </source>
</reference>
<dbReference type="Proteomes" id="UP001172109">
    <property type="component" value="Unassembled WGS sequence"/>
</dbReference>